<gene>
    <name evidence="2" type="ORF">V7V80_09890</name>
</gene>
<comment type="caution">
    <text evidence="2">The sequence shown here is derived from an EMBL/GenBank/DDBJ whole genome shotgun (WGS) entry which is preliminary data.</text>
</comment>
<dbReference type="PROSITE" id="PS51257">
    <property type="entry name" value="PROKAR_LIPOPROTEIN"/>
    <property type="match status" value="1"/>
</dbReference>
<dbReference type="Pfam" id="PF04350">
    <property type="entry name" value="PilO"/>
    <property type="match status" value="1"/>
</dbReference>
<dbReference type="Pfam" id="PF04351">
    <property type="entry name" value="PilP"/>
    <property type="match status" value="1"/>
</dbReference>
<name>A0ABU8R540_9PSED</name>
<dbReference type="EMBL" id="JBBHLD010000006">
    <property type="protein sequence ID" value="MEJ5904987.1"/>
    <property type="molecule type" value="Genomic_DNA"/>
</dbReference>
<evidence type="ECO:0000313" key="3">
    <source>
        <dbReference type="Proteomes" id="UP001377692"/>
    </source>
</evidence>
<evidence type="ECO:0000256" key="1">
    <source>
        <dbReference type="SAM" id="MobiDB-lite"/>
    </source>
</evidence>
<protein>
    <submittedName>
        <fullName evidence="2">Pilus assembly protein PilP</fullName>
    </submittedName>
</protein>
<accession>A0ABU8R540</accession>
<dbReference type="InterPro" id="IPR007445">
    <property type="entry name" value="PilO"/>
</dbReference>
<dbReference type="InterPro" id="IPR014717">
    <property type="entry name" value="Transl_elong_EF1B/ribsomal_bS6"/>
</dbReference>
<sequence>MAERSARFRWGASVGLGVLVLALGCGLRLPELRHAQGQVNAQYEQLSEEHSAKAAQVRELARMRAALVATQQALHVARWRLAAGEGMSDLLDSLAASGHEFGLLFERLDVHEAVEQAHYRTIPLDVQVVGRYAALRLWLDEWLGQLRLLRVSDLSMNEVDGRPGLLRVRLRVHAHHADATTPAVASLADLPARAAPVPPLVDPFSAAPANVAPGELGRVPLAQLEMVGSLAQGGAHEALLLSAGQLYRVRLGDRLGRDEGVVVHIDEQRVDVRERWFVAREWHERTAVLTLRKPLDQEVMDKDEKAMDSGGVRLVDPAGDGSPHSG</sequence>
<organism evidence="2 3">
    <name type="scientific">Pseudomonas kermanshahensis</name>
    <dbReference type="NCBI Taxonomy" id="2745482"/>
    <lineage>
        <taxon>Bacteria</taxon>
        <taxon>Pseudomonadati</taxon>
        <taxon>Pseudomonadota</taxon>
        <taxon>Gammaproteobacteria</taxon>
        <taxon>Pseudomonadales</taxon>
        <taxon>Pseudomonadaceae</taxon>
        <taxon>Pseudomonas</taxon>
    </lineage>
</organism>
<dbReference type="InterPro" id="IPR007446">
    <property type="entry name" value="PilP"/>
</dbReference>
<reference evidence="2 3" key="1">
    <citation type="submission" date="2024-02" db="EMBL/GenBank/DDBJ databases">
        <title>Identification of pathogenicity and growth-promoting functions of Pseudomonas putida variants.</title>
        <authorList>
            <person name="Sun J."/>
        </authorList>
    </citation>
    <scope>NUCLEOTIDE SEQUENCE [LARGE SCALE GENOMIC DNA]</scope>
    <source>
        <strain evidence="2 3">A04</strain>
    </source>
</reference>
<dbReference type="Proteomes" id="UP001377692">
    <property type="component" value="Unassembled WGS sequence"/>
</dbReference>
<feature type="region of interest" description="Disordered" evidence="1">
    <location>
        <begin position="302"/>
        <end position="326"/>
    </location>
</feature>
<evidence type="ECO:0000313" key="2">
    <source>
        <dbReference type="EMBL" id="MEJ5904987.1"/>
    </source>
</evidence>
<dbReference type="Gene3D" id="3.30.70.60">
    <property type="match status" value="1"/>
</dbReference>
<proteinExistence type="predicted"/>
<dbReference type="RefSeq" id="WP_189674440.1">
    <property type="nucleotide sequence ID" value="NZ_JBBHLD010000006.1"/>
</dbReference>
<keyword evidence="3" id="KW-1185">Reference proteome</keyword>
<dbReference type="Gene3D" id="2.30.30.830">
    <property type="match status" value="1"/>
</dbReference>